<dbReference type="GO" id="GO:0046654">
    <property type="term" value="P:tetrahydrofolate biosynthetic process"/>
    <property type="evidence" value="ECO:0007669"/>
    <property type="project" value="UniProtKB-UniRule"/>
</dbReference>
<evidence type="ECO:0000256" key="1">
    <source>
        <dbReference type="ARBA" id="ARBA00022801"/>
    </source>
</evidence>
<accession>A0A1M4VHC9</accession>
<dbReference type="OrthoDB" id="9774824at2"/>
<evidence type="ECO:0000313" key="3">
    <source>
        <dbReference type="EMBL" id="SHE68426.1"/>
    </source>
</evidence>
<dbReference type="HAMAP" id="MF_01527_B">
    <property type="entry name" value="GTP_cyclohydrol_B"/>
    <property type="match status" value="1"/>
</dbReference>
<dbReference type="Pfam" id="PF02649">
    <property type="entry name" value="GCHY-1"/>
    <property type="match status" value="1"/>
</dbReference>
<protein>
    <recommendedName>
        <fullName evidence="2">GTP cyclohydrolase FolE2</fullName>
        <ecNumber evidence="2">3.5.4.16</ecNumber>
    </recommendedName>
</protein>
<dbReference type="AlphaFoldDB" id="A0A1M4VHC9"/>
<dbReference type="NCBIfam" id="NF010200">
    <property type="entry name" value="PRK13674.1-1"/>
    <property type="match status" value="1"/>
</dbReference>
<proteinExistence type="inferred from homology"/>
<keyword evidence="4" id="KW-1185">Reference proteome</keyword>
<comment type="pathway">
    <text evidence="2">Cofactor biosynthesis; 7,8-dihydroneopterin triphosphate biosynthesis; 7,8-dihydroneopterin triphosphate from GTP: step 1/1.</text>
</comment>
<comment type="caution">
    <text evidence="3">The sequence shown here is derived from an EMBL/GenBank/DDBJ whole genome shotgun (WGS) entry which is preliminary data.</text>
</comment>
<evidence type="ECO:0000256" key="2">
    <source>
        <dbReference type="HAMAP-Rule" id="MF_01527"/>
    </source>
</evidence>
<gene>
    <name evidence="2" type="primary">folE2</name>
    <name evidence="3" type="ORF">SAMN02745164_00935</name>
</gene>
<dbReference type="GO" id="GO:0003934">
    <property type="term" value="F:GTP cyclohydrolase I activity"/>
    <property type="evidence" value="ECO:0007669"/>
    <property type="project" value="UniProtKB-UniRule"/>
</dbReference>
<dbReference type="InterPro" id="IPR003801">
    <property type="entry name" value="GTP_cyclohydrolase_FolE2/MptA"/>
</dbReference>
<reference evidence="3" key="1">
    <citation type="submission" date="2016-11" db="EMBL/GenBank/DDBJ databases">
        <authorList>
            <person name="Varghese N."/>
            <person name="Submissions S."/>
        </authorList>
    </citation>
    <scope>NUCLEOTIDE SEQUENCE [LARGE SCALE GENOMIC DNA]</scope>
    <source>
        <strain evidence="3">DSM 16785</strain>
    </source>
</reference>
<dbReference type="STRING" id="1122195.SAMN02745164_00935"/>
<comment type="catalytic activity">
    <reaction evidence="2">
        <text>GTP + H2O = 7,8-dihydroneopterin 3'-triphosphate + formate + H(+)</text>
        <dbReference type="Rhea" id="RHEA:17473"/>
        <dbReference type="ChEBI" id="CHEBI:15377"/>
        <dbReference type="ChEBI" id="CHEBI:15378"/>
        <dbReference type="ChEBI" id="CHEBI:15740"/>
        <dbReference type="ChEBI" id="CHEBI:37565"/>
        <dbReference type="ChEBI" id="CHEBI:58462"/>
        <dbReference type="EC" id="3.5.4.16"/>
    </reaction>
</comment>
<dbReference type="EC" id="3.5.4.16" evidence="2"/>
<dbReference type="InterPro" id="IPR022838">
    <property type="entry name" value="GTP_cyclohydrolase_FolE2"/>
</dbReference>
<comment type="function">
    <text evidence="2">Converts GTP to 7,8-dihydroneopterin triphosphate.</text>
</comment>
<feature type="site" description="May be catalytically important" evidence="2">
    <location>
        <position position="150"/>
    </location>
</feature>
<dbReference type="Gene3D" id="3.10.270.10">
    <property type="entry name" value="Urate Oxidase"/>
    <property type="match status" value="1"/>
</dbReference>
<dbReference type="Proteomes" id="UP000184334">
    <property type="component" value="Unassembled WGS sequence"/>
</dbReference>
<comment type="similarity">
    <text evidence="2">Belongs to the GTP cyclohydrolase IV family.</text>
</comment>
<keyword evidence="1 2" id="KW-0378">Hydrolase</keyword>
<dbReference type="UniPathway" id="UPA00848">
    <property type="reaction ID" value="UER00151"/>
</dbReference>
<dbReference type="EMBL" id="FQUI01000011">
    <property type="protein sequence ID" value="SHE68426.1"/>
    <property type="molecule type" value="Genomic_DNA"/>
</dbReference>
<name>A0A1M4VHC9_MARH1</name>
<organism evidence="3 4">
    <name type="scientific">Marinitoga hydrogenitolerans (strain DSM 16785 / JCM 12826 / AT1271)</name>
    <dbReference type="NCBI Taxonomy" id="1122195"/>
    <lineage>
        <taxon>Bacteria</taxon>
        <taxon>Thermotogati</taxon>
        <taxon>Thermotogota</taxon>
        <taxon>Thermotogae</taxon>
        <taxon>Petrotogales</taxon>
        <taxon>Petrotogaceae</taxon>
        <taxon>Marinitoga</taxon>
    </lineage>
</organism>
<sequence length="262" mass="30155">MKQKIILYTTGVNELKDVQSELDSRGIYIHGVGISDLEYPIIFNGNHTIGSFTMLVDLDENVRGTHMSRFVEVLNKYYDNLSEKKLLDMSEELKNVLEAKKAYIKVSFPYFSLKKAPITKLESYTKCDVTYEVIDDEIKLYLAIPIITLCPCSKAISNYGAHNQRALVEIGLKLNDEIKLEEIAKYVEKSSSGMVFSLLKREDEKYVTEHMYDNPHFVEDVVRDLSVFLENDNRIGGYKIKVISYESIHNHNAFSEREGKAW</sequence>
<dbReference type="PANTHER" id="PTHR36445">
    <property type="entry name" value="GTP CYCLOHYDROLASE MPTA"/>
    <property type="match status" value="1"/>
</dbReference>
<dbReference type="PANTHER" id="PTHR36445:SF1">
    <property type="entry name" value="GTP CYCLOHYDROLASE MPTA"/>
    <property type="match status" value="1"/>
</dbReference>
<evidence type="ECO:0000313" key="4">
    <source>
        <dbReference type="Proteomes" id="UP000184334"/>
    </source>
</evidence>